<evidence type="ECO:0000313" key="3">
    <source>
        <dbReference type="EMBL" id="ANW00795.1"/>
    </source>
</evidence>
<feature type="coiled-coil region" evidence="1">
    <location>
        <begin position="384"/>
        <end position="411"/>
    </location>
</feature>
<dbReference type="OrthoDB" id="9789562at2"/>
<dbReference type="InterPro" id="IPR026866">
    <property type="entry name" value="CR006_AAA"/>
</dbReference>
<dbReference type="PANTHER" id="PTHR32182">
    <property type="entry name" value="DNA REPLICATION AND REPAIR PROTEIN RECF"/>
    <property type="match status" value="1"/>
</dbReference>
<dbReference type="Pfam" id="PF13166">
    <property type="entry name" value="AAA_13"/>
    <property type="match status" value="1"/>
</dbReference>
<keyword evidence="4" id="KW-1185">Reference proteome</keyword>
<keyword evidence="1" id="KW-0175">Coiled coil</keyword>
<dbReference type="KEGG" id="bic:LMTR13_12035"/>
<dbReference type="RefSeq" id="WP_065728068.1">
    <property type="nucleotide sequence ID" value="NZ_CP016428.1"/>
</dbReference>
<dbReference type="STRING" id="1274631.LMTR13_12035"/>
<dbReference type="Proteomes" id="UP000092839">
    <property type="component" value="Chromosome"/>
</dbReference>
<dbReference type="GO" id="GO:0006302">
    <property type="term" value="P:double-strand break repair"/>
    <property type="evidence" value="ECO:0007669"/>
    <property type="project" value="TreeGrafter"/>
</dbReference>
<sequence>MLTKFISIKNIGRFRNSAGSPNPQLFKHTFISGANGFGKSTLCAVLRSLHTGQPDQLIGRKSLGITEASKVELLFDTGVIRFDGGRWSETKPSFSIFDGVFVAENVHAGEVVDVAQKRNLYRIIVGSAGVGLAERDSELAADSRARTTEISASTRSLQPHLGAGMSLERFLNLQAQADIDAEIDRQEVEVAALTHIDTILERPELSTFDLHTIPSGIRETLRRTLEGIADDAERMIEKHFASHNMKNGGGNWVSTGLNFANDDCPFCGQGLAGLPLIKAFRAVFSDEYARLHNDVSALRERIASDFGEGFIATQAAKVARNSSGGEFWKEYVSFDWDALKLPPAFEDAVRSLRQELLDLLDRKARAPLEVVDVPPSCEAAVEAYRKVFEDLAELNAKIARANAAIVAKKQELGTADLEGAKQCLSHLKAVKVRHTPTVSTLCDEHNRLVAEKAAIDEERGAIRAELNEHTRTVVAPYQNRINELLDLFNAGFRIAQTTHSYPSGIASTSYQLVINGTPVDVGGSRTPETQPSFKNTLSAGDKMTLALSFFLAGLEQDADLANKIVVFDDPFTSQDVYRRRQTGHEIMRVARACKQLIVLSHDPTFLKQLWAKAPSSERICFMLSDHRALGTKLGEVDIERACQGRTLTDTDDLRSFVSNGSGNLLDIVRKMRVVLEAYCRTTFPSSFQDNDWLGDMVRKIREGGATHPAAALYDELDQINGYSAEYHHGEDNNDTTPDQIDDTELKGYVRRTLRVINALEA</sequence>
<reference evidence="3 4" key="1">
    <citation type="submission" date="2016-07" db="EMBL/GenBank/DDBJ databases">
        <title>Complete genome sequence of Bradyrhizobium icense LMTR 13T, a potential inoculant strain isolated from lima bean (Phaseolus lunatus) in Peru.</title>
        <authorList>
            <person name="Ormeno-Orrillo E."/>
            <person name="Duran D."/>
            <person name="Rogel M.A."/>
            <person name="Rey L."/>
            <person name="Imperial J."/>
            <person name="Ruiz-Argueso T."/>
            <person name="Martinez-Romero E."/>
        </authorList>
    </citation>
    <scope>NUCLEOTIDE SEQUENCE [LARGE SCALE GENOMIC DNA]</scope>
    <source>
        <strain evidence="3 4">LMTR 13</strain>
    </source>
</reference>
<dbReference type="InterPro" id="IPR027417">
    <property type="entry name" value="P-loop_NTPase"/>
</dbReference>
<name>A0A1B1UDH6_9BRAD</name>
<evidence type="ECO:0000259" key="2">
    <source>
        <dbReference type="Pfam" id="PF13166"/>
    </source>
</evidence>
<protein>
    <recommendedName>
        <fullName evidence="2">Protein CR006 P-loop domain-containing protein</fullName>
    </recommendedName>
</protein>
<evidence type="ECO:0000256" key="1">
    <source>
        <dbReference type="SAM" id="Coils"/>
    </source>
</evidence>
<evidence type="ECO:0000313" key="4">
    <source>
        <dbReference type="Proteomes" id="UP000092839"/>
    </source>
</evidence>
<dbReference type="PANTHER" id="PTHR32182:SF22">
    <property type="entry name" value="ATP-DEPENDENT ENDONUCLEASE, OLD FAMILY-RELATED"/>
    <property type="match status" value="1"/>
</dbReference>
<dbReference type="AlphaFoldDB" id="A0A1B1UDH6"/>
<dbReference type="EMBL" id="CP016428">
    <property type="protein sequence ID" value="ANW00795.1"/>
    <property type="molecule type" value="Genomic_DNA"/>
</dbReference>
<gene>
    <name evidence="3" type="ORF">LMTR13_12035</name>
</gene>
<dbReference type="GO" id="GO:0000731">
    <property type="term" value="P:DNA synthesis involved in DNA repair"/>
    <property type="evidence" value="ECO:0007669"/>
    <property type="project" value="TreeGrafter"/>
</dbReference>
<accession>A0A1B1UDH6</accession>
<proteinExistence type="predicted"/>
<dbReference type="SUPFAM" id="SSF52540">
    <property type="entry name" value="P-loop containing nucleoside triphosphate hydrolases"/>
    <property type="match status" value="1"/>
</dbReference>
<feature type="domain" description="Protein CR006 P-loop" evidence="2">
    <location>
        <begin position="251"/>
        <end position="609"/>
    </location>
</feature>
<dbReference type="Gene3D" id="3.40.50.300">
    <property type="entry name" value="P-loop containing nucleotide triphosphate hydrolases"/>
    <property type="match status" value="1"/>
</dbReference>
<organism evidence="3 4">
    <name type="scientific">Bradyrhizobium icense</name>
    <dbReference type="NCBI Taxonomy" id="1274631"/>
    <lineage>
        <taxon>Bacteria</taxon>
        <taxon>Pseudomonadati</taxon>
        <taxon>Pseudomonadota</taxon>
        <taxon>Alphaproteobacteria</taxon>
        <taxon>Hyphomicrobiales</taxon>
        <taxon>Nitrobacteraceae</taxon>
        <taxon>Bradyrhizobium</taxon>
    </lineage>
</organism>